<protein>
    <submittedName>
        <fullName evidence="1">Uncharacterized protein</fullName>
    </submittedName>
</protein>
<gene>
    <name evidence="1" type="ORF">LAUMK13_01042</name>
</gene>
<evidence type="ECO:0000313" key="2">
    <source>
        <dbReference type="Proteomes" id="UP000267289"/>
    </source>
</evidence>
<reference evidence="1 2" key="1">
    <citation type="submission" date="2018-09" db="EMBL/GenBank/DDBJ databases">
        <authorList>
            <person name="Tagini F."/>
        </authorList>
    </citation>
    <scope>NUCLEOTIDE SEQUENCE [LARGE SCALE GENOMIC DNA]</scope>
    <source>
        <strain evidence="1 2">MK13</strain>
    </source>
</reference>
<evidence type="ECO:0000313" key="1">
    <source>
        <dbReference type="EMBL" id="VBA36254.1"/>
    </source>
</evidence>
<organism evidence="1 2">
    <name type="scientific">Mycobacterium innocens</name>
    <dbReference type="NCBI Taxonomy" id="2341083"/>
    <lineage>
        <taxon>Bacteria</taxon>
        <taxon>Bacillati</taxon>
        <taxon>Actinomycetota</taxon>
        <taxon>Actinomycetes</taxon>
        <taxon>Mycobacteriales</taxon>
        <taxon>Mycobacteriaceae</taxon>
        <taxon>Mycobacterium</taxon>
    </lineage>
</organism>
<sequence>MATQSAWLQHGLDPALKSVRCANYLATLRFELLCLARACGHVHPALVPLDAIELLDVDLQTVQVDELFDYKPDWGLPEPADVEAITELMAG</sequence>
<name>A0A498PTI6_9MYCO</name>
<proteinExistence type="predicted"/>
<dbReference type="Proteomes" id="UP000267289">
    <property type="component" value="Unassembled WGS sequence"/>
</dbReference>
<accession>A0A498PTI6</accession>
<dbReference type="EMBL" id="UPHQ01000043">
    <property type="protein sequence ID" value="VBA36254.1"/>
    <property type="molecule type" value="Genomic_DNA"/>
</dbReference>
<keyword evidence="2" id="KW-1185">Reference proteome</keyword>
<dbReference type="AlphaFoldDB" id="A0A498PTI6"/>